<name>A0A059FI62_9PROT</name>
<gene>
    <name evidence="1" type="ORF">HJA_03841</name>
</gene>
<dbReference type="SUPFAM" id="SSF54285">
    <property type="entry name" value="MoaD/ThiS"/>
    <property type="match status" value="1"/>
</dbReference>
<dbReference type="STRING" id="1280952.HJA_03841"/>
<evidence type="ECO:0000313" key="2">
    <source>
        <dbReference type="Proteomes" id="UP000024816"/>
    </source>
</evidence>
<reference evidence="1 2" key="1">
    <citation type="journal article" date="2014" name="Antonie Van Leeuwenhoek">
        <title>Hyphomonas beringensis sp. nov. and Hyphomonas chukchiensis sp. nov., isolated from surface seawater of the Bering Sea and Chukchi Sea.</title>
        <authorList>
            <person name="Li C."/>
            <person name="Lai Q."/>
            <person name="Li G."/>
            <person name="Dong C."/>
            <person name="Wang J."/>
            <person name="Liao Y."/>
            <person name="Shao Z."/>
        </authorList>
    </citation>
    <scope>NUCLEOTIDE SEQUENCE [LARGE SCALE GENOMIC DNA]</scope>
    <source>
        <strain evidence="1 2">VP2</strain>
    </source>
</reference>
<dbReference type="Proteomes" id="UP000024816">
    <property type="component" value="Unassembled WGS sequence"/>
</dbReference>
<sequence length="79" mass="8668">MKIAFYGQIERPFGGPAEISVPEEGVSVTTLRRLLAARYEAEAILERTVRAAVNDEIVLDTHMVYPVDTVEFMSPVSGG</sequence>
<dbReference type="Gene3D" id="3.10.20.30">
    <property type="match status" value="1"/>
</dbReference>
<accession>A0A059FI62</accession>
<dbReference type="AlphaFoldDB" id="A0A059FI62"/>
<evidence type="ECO:0000313" key="1">
    <source>
        <dbReference type="EMBL" id="KCZ90329.1"/>
    </source>
</evidence>
<proteinExistence type="predicted"/>
<protein>
    <submittedName>
        <fullName evidence="1">Putative molybdopterin converting factor</fullName>
    </submittedName>
</protein>
<organism evidence="1 2">
    <name type="scientific">Hyphomonas jannaschiana VP2</name>
    <dbReference type="NCBI Taxonomy" id="1280952"/>
    <lineage>
        <taxon>Bacteria</taxon>
        <taxon>Pseudomonadati</taxon>
        <taxon>Pseudomonadota</taxon>
        <taxon>Alphaproteobacteria</taxon>
        <taxon>Hyphomonadales</taxon>
        <taxon>Hyphomonadaceae</taxon>
        <taxon>Hyphomonas</taxon>
    </lineage>
</organism>
<dbReference type="eggNOG" id="COG1977">
    <property type="taxonomic scope" value="Bacteria"/>
</dbReference>
<dbReference type="PATRIC" id="fig|1280952.3.peg.765"/>
<dbReference type="EMBL" id="ARYJ01000002">
    <property type="protein sequence ID" value="KCZ90329.1"/>
    <property type="molecule type" value="Genomic_DNA"/>
</dbReference>
<dbReference type="CDD" id="cd17040">
    <property type="entry name" value="Ubl_MoaD_like"/>
    <property type="match status" value="1"/>
</dbReference>
<dbReference type="RefSeq" id="WP_035578426.1">
    <property type="nucleotide sequence ID" value="NZ_ARYJ01000002.1"/>
</dbReference>
<dbReference type="OrthoDB" id="7620517at2"/>
<dbReference type="InterPro" id="IPR012675">
    <property type="entry name" value="Beta-grasp_dom_sf"/>
</dbReference>
<dbReference type="InterPro" id="IPR003749">
    <property type="entry name" value="ThiS/MoaD-like"/>
</dbReference>
<comment type="caution">
    <text evidence="1">The sequence shown here is derived from an EMBL/GenBank/DDBJ whole genome shotgun (WGS) entry which is preliminary data.</text>
</comment>
<keyword evidence="2" id="KW-1185">Reference proteome</keyword>
<dbReference type="Pfam" id="PF02597">
    <property type="entry name" value="ThiS"/>
    <property type="match status" value="1"/>
</dbReference>
<dbReference type="InterPro" id="IPR016155">
    <property type="entry name" value="Mopterin_synth/thiamin_S_b"/>
</dbReference>